<dbReference type="SUPFAM" id="SSF52833">
    <property type="entry name" value="Thioredoxin-like"/>
    <property type="match status" value="1"/>
</dbReference>
<proteinExistence type="predicted"/>
<sequence length="264" mass="29868">MFDKRTIQSAAFGLLLVNLTQGVDWANSRYLSVVFAVFYASLATILTCYVLSRKRILDANDQKEIIIETDDFKEVISTSRYDFRHLRQNMLAYLAGTTIVFVLYVGFNAVQALIMHSVFSIGLIATDPIFKIHVFKQKGVGELARPFGSAPLFQEKRVEELKSIEELDTNLKKAGKKLVMIDFYAEWCRPCRNIAPEVEELAGAFDNVCFYRVDVDKSNELATKYGVSKVPHFIFFKEKQVVSQVVGATKNKLSSAILEHTGQK</sequence>
<comment type="caution">
    <text evidence="4">The sequence shown here is derived from an EMBL/GenBank/DDBJ whole genome shotgun (WGS) entry which is preliminary data.</text>
</comment>
<dbReference type="EMBL" id="JAMWBK010000003">
    <property type="protein sequence ID" value="KAJ8907119.1"/>
    <property type="molecule type" value="Genomic_DNA"/>
</dbReference>
<dbReference type="GO" id="GO:0005783">
    <property type="term" value="C:endoplasmic reticulum"/>
    <property type="evidence" value="ECO:0007669"/>
    <property type="project" value="InterPro"/>
</dbReference>
<dbReference type="PRINTS" id="PR00421">
    <property type="entry name" value="THIOREDOXIN"/>
</dbReference>
<organism evidence="4 5">
    <name type="scientific">Rhodosorus marinus</name>
    <dbReference type="NCBI Taxonomy" id="101924"/>
    <lineage>
        <taxon>Eukaryota</taxon>
        <taxon>Rhodophyta</taxon>
        <taxon>Stylonematophyceae</taxon>
        <taxon>Stylonematales</taxon>
        <taxon>Stylonemataceae</taxon>
        <taxon>Rhodosorus</taxon>
    </lineage>
</organism>
<feature type="transmembrane region" description="Helical" evidence="2">
    <location>
        <begin position="32"/>
        <end position="51"/>
    </location>
</feature>
<dbReference type="Proteomes" id="UP001157974">
    <property type="component" value="Unassembled WGS sequence"/>
</dbReference>
<keyword evidence="5" id="KW-1185">Reference proteome</keyword>
<dbReference type="GO" id="GO:0045047">
    <property type="term" value="P:protein targeting to ER"/>
    <property type="evidence" value="ECO:0007669"/>
    <property type="project" value="InterPro"/>
</dbReference>
<keyword evidence="1" id="KW-1015">Disulfide bond</keyword>
<protein>
    <recommendedName>
        <fullName evidence="3">Thioredoxin domain-containing protein</fullName>
    </recommendedName>
</protein>
<evidence type="ECO:0000313" key="5">
    <source>
        <dbReference type="Proteomes" id="UP001157974"/>
    </source>
</evidence>
<evidence type="ECO:0000256" key="2">
    <source>
        <dbReference type="SAM" id="Phobius"/>
    </source>
</evidence>
<keyword evidence="2" id="KW-0472">Membrane</keyword>
<dbReference type="PANTHER" id="PTHR46115">
    <property type="entry name" value="THIOREDOXIN-LIKE PROTEIN 1"/>
    <property type="match status" value="1"/>
</dbReference>
<dbReference type="CDD" id="cd02947">
    <property type="entry name" value="TRX_family"/>
    <property type="match status" value="1"/>
</dbReference>
<accession>A0AAV8UYJ7</accession>
<dbReference type="InterPro" id="IPR013766">
    <property type="entry name" value="Thioredoxin_domain"/>
</dbReference>
<evidence type="ECO:0000259" key="3">
    <source>
        <dbReference type="PROSITE" id="PS51352"/>
    </source>
</evidence>
<dbReference type="InterPro" id="IPR036249">
    <property type="entry name" value="Thioredoxin-like_sf"/>
</dbReference>
<keyword evidence="2" id="KW-0812">Transmembrane</keyword>
<keyword evidence="2" id="KW-1133">Transmembrane helix</keyword>
<gene>
    <name evidence="4" type="ORF">NDN08_003601</name>
</gene>
<dbReference type="AlphaFoldDB" id="A0AAV8UYJ7"/>
<name>A0AAV8UYJ7_9RHOD</name>
<dbReference type="Pfam" id="PF00085">
    <property type="entry name" value="Thioredoxin"/>
    <property type="match status" value="1"/>
</dbReference>
<feature type="domain" description="Thioredoxin" evidence="3">
    <location>
        <begin position="144"/>
        <end position="262"/>
    </location>
</feature>
<feature type="transmembrane region" description="Helical" evidence="2">
    <location>
        <begin position="90"/>
        <end position="107"/>
    </location>
</feature>
<dbReference type="Gene3D" id="3.40.30.10">
    <property type="entry name" value="Glutaredoxin"/>
    <property type="match status" value="1"/>
</dbReference>
<reference evidence="4 5" key="1">
    <citation type="journal article" date="2023" name="Nat. Commun.">
        <title>Origin of minicircular mitochondrial genomes in red algae.</title>
        <authorList>
            <person name="Lee Y."/>
            <person name="Cho C.H."/>
            <person name="Lee Y.M."/>
            <person name="Park S.I."/>
            <person name="Yang J.H."/>
            <person name="West J.A."/>
            <person name="Bhattacharya D."/>
            <person name="Yoon H.S."/>
        </authorList>
    </citation>
    <scope>NUCLEOTIDE SEQUENCE [LARGE SCALE GENOMIC DNA]</scope>
    <source>
        <strain evidence="4 5">CCMP1338</strain>
        <tissue evidence="4">Whole cell</tissue>
    </source>
</reference>
<evidence type="ECO:0000313" key="4">
    <source>
        <dbReference type="EMBL" id="KAJ8907119.1"/>
    </source>
</evidence>
<dbReference type="PROSITE" id="PS51352">
    <property type="entry name" value="THIOREDOXIN_2"/>
    <property type="match status" value="1"/>
</dbReference>
<evidence type="ECO:0000256" key="1">
    <source>
        <dbReference type="ARBA" id="ARBA00023157"/>
    </source>
</evidence>